<feature type="transmembrane region" description="Helical" evidence="1">
    <location>
        <begin position="6"/>
        <end position="26"/>
    </location>
</feature>
<protein>
    <submittedName>
        <fullName evidence="2">Uncharacterized protein</fullName>
    </submittedName>
</protein>
<evidence type="ECO:0000313" key="2">
    <source>
        <dbReference type="EMBL" id="MBC1490350.1"/>
    </source>
</evidence>
<dbReference type="Proteomes" id="UP000533953">
    <property type="component" value="Unassembled WGS sequence"/>
</dbReference>
<comment type="caution">
    <text evidence="2">The sequence shown here is derived from an EMBL/GenBank/DDBJ whole genome shotgun (WGS) entry which is preliminary data.</text>
</comment>
<dbReference type="RefSeq" id="WP_185416450.1">
    <property type="nucleotide sequence ID" value="NZ_JAASTX010000001.1"/>
</dbReference>
<evidence type="ECO:0000256" key="1">
    <source>
        <dbReference type="SAM" id="Phobius"/>
    </source>
</evidence>
<keyword evidence="1" id="KW-0812">Transmembrane</keyword>
<proteinExistence type="predicted"/>
<feature type="transmembrane region" description="Helical" evidence="1">
    <location>
        <begin position="38"/>
        <end position="57"/>
    </location>
</feature>
<accession>A0A7X0X9Z6</accession>
<dbReference type="AlphaFoldDB" id="A0A7X0X9Z6"/>
<sequence>MGDFILCQPFLFAGSFSGVGLVISVIRICKKACENGFFVDLVPTACNILFIIVVGLYGFSTGDEAGTTFIVLFMLIVMVIVNVIIFIWIIVRIVKVATNKM</sequence>
<name>A0A7X0X9Z6_9LIST</name>
<organism evidence="2 3">
    <name type="scientific">Listeria booriae</name>
    <dbReference type="NCBI Taxonomy" id="1552123"/>
    <lineage>
        <taxon>Bacteria</taxon>
        <taxon>Bacillati</taxon>
        <taxon>Bacillota</taxon>
        <taxon>Bacilli</taxon>
        <taxon>Bacillales</taxon>
        <taxon>Listeriaceae</taxon>
        <taxon>Listeria</taxon>
    </lineage>
</organism>
<evidence type="ECO:0000313" key="3">
    <source>
        <dbReference type="Proteomes" id="UP000533953"/>
    </source>
</evidence>
<keyword evidence="1" id="KW-0472">Membrane</keyword>
<gene>
    <name evidence="2" type="ORF">HCI99_00760</name>
</gene>
<keyword evidence="1" id="KW-1133">Transmembrane helix</keyword>
<feature type="transmembrane region" description="Helical" evidence="1">
    <location>
        <begin position="69"/>
        <end position="91"/>
    </location>
</feature>
<reference evidence="2 3" key="1">
    <citation type="submission" date="2020-03" db="EMBL/GenBank/DDBJ databases">
        <title>Soil Listeria distribution.</title>
        <authorList>
            <person name="Liao J."/>
            <person name="Wiedmann M."/>
        </authorList>
    </citation>
    <scope>NUCLEOTIDE SEQUENCE [LARGE SCALE GENOMIC DNA]</scope>
    <source>
        <strain evidence="2 3">FSL L7-1547</strain>
    </source>
</reference>
<dbReference type="EMBL" id="JAASTX010000001">
    <property type="protein sequence ID" value="MBC1490350.1"/>
    <property type="molecule type" value="Genomic_DNA"/>
</dbReference>